<keyword evidence="1" id="KW-0472">Membrane</keyword>
<organism evidence="2 3">
    <name type="scientific">Leifsonia aquatica ATCC 14665</name>
    <dbReference type="NCBI Taxonomy" id="1358026"/>
    <lineage>
        <taxon>Bacteria</taxon>
        <taxon>Bacillati</taxon>
        <taxon>Actinomycetota</taxon>
        <taxon>Actinomycetes</taxon>
        <taxon>Micrococcales</taxon>
        <taxon>Microbacteriaceae</taxon>
        <taxon>Leifsonia</taxon>
    </lineage>
</organism>
<dbReference type="HOGENOM" id="CLU_2008727_0_0_11"/>
<comment type="caution">
    <text evidence="2">The sequence shown here is derived from an EMBL/GenBank/DDBJ whole genome shotgun (WGS) entry which is preliminary data.</text>
</comment>
<evidence type="ECO:0000313" key="2">
    <source>
        <dbReference type="EMBL" id="ERK69534.1"/>
    </source>
</evidence>
<reference evidence="2 3" key="1">
    <citation type="submission" date="2013-08" db="EMBL/GenBank/DDBJ databases">
        <authorList>
            <person name="Weinstock G."/>
            <person name="Sodergren E."/>
            <person name="Wylie T."/>
            <person name="Fulton L."/>
            <person name="Fulton R."/>
            <person name="Fronick C."/>
            <person name="O'Laughlin M."/>
            <person name="Godfrey J."/>
            <person name="Miner T."/>
            <person name="Herter B."/>
            <person name="Appelbaum E."/>
            <person name="Cordes M."/>
            <person name="Lek S."/>
            <person name="Wollam A."/>
            <person name="Pepin K.H."/>
            <person name="Palsikar V.B."/>
            <person name="Mitreva M."/>
            <person name="Wilson R.K."/>
        </authorList>
    </citation>
    <scope>NUCLEOTIDE SEQUENCE [LARGE SCALE GENOMIC DNA]</scope>
    <source>
        <strain evidence="2 3">ATCC 14665</strain>
    </source>
</reference>
<dbReference type="EMBL" id="AWVQ01000679">
    <property type="protein sequence ID" value="ERK69534.1"/>
    <property type="molecule type" value="Genomic_DNA"/>
</dbReference>
<gene>
    <name evidence="2" type="ORF">N136_04147</name>
</gene>
<evidence type="ECO:0000313" key="3">
    <source>
        <dbReference type="Proteomes" id="UP000016605"/>
    </source>
</evidence>
<dbReference type="Proteomes" id="UP000016605">
    <property type="component" value="Unassembled WGS sequence"/>
</dbReference>
<accession>U2RLV4</accession>
<proteinExistence type="predicted"/>
<feature type="transmembrane region" description="Helical" evidence="1">
    <location>
        <begin position="32"/>
        <end position="51"/>
    </location>
</feature>
<dbReference type="AlphaFoldDB" id="U2RLV4"/>
<protein>
    <recommendedName>
        <fullName evidence="4">DUF58 domain-containing protein</fullName>
    </recommendedName>
</protein>
<evidence type="ECO:0000256" key="1">
    <source>
        <dbReference type="SAM" id="Phobius"/>
    </source>
</evidence>
<keyword evidence="1" id="KW-1133">Transmembrane helix</keyword>
<evidence type="ECO:0008006" key="4">
    <source>
        <dbReference type="Google" id="ProtNLM"/>
    </source>
</evidence>
<sequence>MTVSGRFVALLALGVVPVVLLGGEAALAYAALGAWVVLCLLLGAIDLVLAASPRRVVLERSIPARVRLGAEAVSELFVTNTGRRTIRGTVRDAWEPSAGATPPRQALHLPAGERRRLTVALRPW</sequence>
<name>U2RLV4_LEIAQ</name>
<feature type="non-terminal residue" evidence="2">
    <location>
        <position position="124"/>
    </location>
</feature>
<keyword evidence="1" id="KW-0812">Transmembrane</keyword>